<dbReference type="STRING" id="1122934.SAMN02745691_02161"/>
<evidence type="ECO:0000259" key="3">
    <source>
        <dbReference type="Pfam" id="PF00881"/>
    </source>
</evidence>
<feature type="domain" description="Nitroreductase" evidence="3">
    <location>
        <begin position="8"/>
        <end position="121"/>
    </location>
</feature>
<dbReference type="SUPFAM" id="SSF55469">
    <property type="entry name" value="FMN-dependent nitroreductase-like"/>
    <property type="match status" value="1"/>
</dbReference>
<proteinExistence type="inferred from homology"/>
<dbReference type="PANTHER" id="PTHR43673">
    <property type="entry name" value="NAD(P)H NITROREDUCTASE YDGI-RELATED"/>
    <property type="match status" value="1"/>
</dbReference>
<dbReference type="PANTHER" id="PTHR43673:SF10">
    <property type="entry name" value="NADH DEHYDROGENASE_NAD(P)H NITROREDUCTASE XCC3605-RELATED"/>
    <property type="match status" value="1"/>
</dbReference>
<reference evidence="4 5" key="1">
    <citation type="submission" date="2016-11" db="EMBL/GenBank/DDBJ databases">
        <authorList>
            <person name="Jaros S."/>
            <person name="Januszkiewicz K."/>
            <person name="Wedrychowicz H."/>
        </authorList>
    </citation>
    <scope>NUCLEOTIDE SEQUENCE [LARGE SCALE GENOMIC DNA]</scope>
    <source>
        <strain evidence="4 5">DSM 15970</strain>
    </source>
</reference>
<dbReference type="AlphaFoldDB" id="A0A1M6KBL1"/>
<organism evidence="4 5">
    <name type="scientific">Parasporobacterium paucivorans DSM 15970</name>
    <dbReference type="NCBI Taxonomy" id="1122934"/>
    <lineage>
        <taxon>Bacteria</taxon>
        <taxon>Bacillati</taxon>
        <taxon>Bacillota</taxon>
        <taxon>Clostridia</taxon>
        <taxon>Lachnospirales</taxon>
        <taxon>Lachnospiraceae</taxon>
        <taxon>Parasporobacterium</taxon>
    </lineage>
</organism>
<sequence>MNETLKNLRERRCVRSYKNEQIKEEELEQILEAGMYAPCGMGAQSPVMVVIQNKDLIRKISQMNALVMGKTGVDPFFGAPTLVIVFADSSRMTYVEDGALVMGNLMNAAHAIGVDSCWVHRARQVFETEEGRALMMGWGLDSNYVGIGDCLLGYRDGEYPEAKPRKDNFVIRVH</sequence>
<dbReference type="Proteomes" id="UP000184342">
    <property type="component" value="Unassembled WGS sequence"/>
</dbReference>
<dbReference type="GO" id="GO:0016491">
    <property type="term" value="F:oxidoreductase activity"/>
    <property type="evidence" value="ECO:0007669"/>
    <property type="project" value="UniProtKB-KW"/>
</dbReference>
<evidence type="ECO:0000313" key="5">
    <source>
        <dbReference type="Proteomes" id="UP000184342"/>
    </source>
</evidence>
<evidence type="ECO:0000256" key="1">
    <source>
        <dbReference type="ARBA" id="ARBA00007118"/>
    </source>
</evidence>
<protein>
    <submittedName>
        <fullName evidence="4">Nitroreductase</fullName>
    </submittedName>
</protein>
<dbReference type="Pfam" id="PF00881">
    <property type="entry name" value="Nitroreductase"/>
    <property type="match status" value="1"/>
</dbReference>
<dbReference type="InterPro" id="IPR029479">
    <property type="entry name" value="Nitroreductase"/>
</dbReference>
<dbReference type="RefSeq" id="WP_073994418.1">
    <property type="nucleotide sequence ID" value="NZ_FQYT01000026.1"/>
</dbReference>
<dbReference type="InterPro" id="IPR000415">
    <property type="entry name" value="Nitroreductase-like"/>
</dbReference>
<dbReference type="EMBL" id="FQYT01000026">
    <property type="protein sequence ID" value="SHJ56282.1"/>
    <property type="molecule type" value="Genomic_DNA"/>
</dbReference>
<dbReference type="CDD" id="cd02136">
    <property type="entry name" value="PnbA_NfnB-like"/>
    <property type="match status" value="1"/>
</dbReference>
<name>A0A1M6KBL1_9FIRM</name>
<evidence type="ECO:0000256" key="2">
    <source>
        <dbReference type="ARBA" id="ARBA00023002"/>
    </source>
</evidence>
<evidence type="ECO:0000313" key="4">
    <source>
        <dbReference type="EMBL" id="SHJ56282.1"/>
    </source>
</evidence>
<dbReference type="Gene3D" id="3.40.109.10">
    <property type="entry name" value="NADH Oxidase"/>
    <property type="match status" value="1"/>
</dbReference>
<accession>A0A1M6KBL1</accession>
<keyword evidence="2" id="KW-0560">Oxidoreductase</keyword>
<comment type="similarity">
    <text evidence="1">Belongs to the nitroreductase family.</text>
</comment>
<gene>
    <name evidence="4" type="ORF">SAMN02745691_02161</name>
</gene>
<dbReference type="OrthoDB" id="9783470at2"/>
<keyword evidence="5" id="KW-1185">Reference proteome</keyword>